<organism evidence="14 15">
    <name type="scientific">Streptomyces mesophilus</name>
    <dbReference type="NCBI Taxonomy" id="1775132"/>
    <lineage>
        <taxon>Bacteria</taxon>
        <taxon>Bacillati</taxon>
        <taxon>Actinomycetota</taxon>
        <taxon>Actinomycetes</taxon>
        <taxon>Kitasatosporales</taxon>
        <taxon>Streptomycetaceae</taxon>
        <taxon>Streptomyces</taxon>
    </lineage>
</organism>
<dbReference type="InterPro" id="IPR016174">
    <property type="entry name" value="Di-haem_cyt_TM"/>
</dbReference>
<keyword evidence="6" id="KW-0479">Metal-binding</keyword>
<dbReference type="PANTHER" id="PTHR30529:SF1">
    <property type="entry name" value="CYTOCHROME B561 HOMOLOG 2"/>
    <property type="match status" value="1"/>
</dbReference>
<evidence type="ECO:0000256" key="10">
    <source>
        <dbReference type="ARBA" id="ARBA00023136"/>
    </source>
</evidence>
<dbReference type="Pfam" id="PF01292">
    <property type="entry name" value="Ni_hydr_CYTB"/>
    <property type="match status" value="1"/>
</dbReference>
<evidence type="ECO:0000313" key="15">
    <source>
        <dbReference type="Proteomes" id="UP000481109"/>
    </source>
</evidence>
<dbReference type="AlphaFoldDB" id="A0A6G4XVZ0"/>
<dbReference type="EMBL" id="JAAKZW010000265">
    <property type="protein sequence ID" value="NGO80940.1"/>
    <property type="molecule type" value="Genomic_DNA"/>
</dbReference>
<evidence type="ECO:0000256" key="3">
    <source>
        <dbReference type="ARBA" id="ARBA00022475"/>
    </source>
</evidence>
<feature type="transmembrane region" description="Helical" evidence="12">
    <location>
        <begin position="29"/>
        <end position="49"/>
    </location>
</feature>
<evidence type="ECO:0000256" key="11">
    <source>
        <dbReference type="ARBA" id="ARBA00037975"/>
    </source>
</evidence>
<protein>
    <recommendedName>
        <fullName evidence="13">Cytochrome b561 bacterial/Ni-hydrogenase domain-containing protein</fullName>
    </recommendedName>
</protein>
<comment type="subcellular location">
    <subcellularLocation>
        <location evidence="1">Cell membrane</location>
        <topology evidence="1">Multi-pass membrane protein</topology>
    </subcellularLocation>
</comment>
<keyword evidence="2" id="KW-0813">Transport</keyword>
<dbReference type="InterPro" id="IPR011577">
    <property type="entry name" value="Cyt_b561_bac/Ni-Hgenase"/>
</dbReference>
<feature type="transmembrane region" description="Helical" evidence="12">
    <location>
        <begin position="100"/>
        <end position="122"/>
    </location>
</feature>
<keyword evidence="15" id="KW-1185">Reference proteome</keyword>
<dbReference type="GO" id="GO:0005886">
    <property type="term" value="C:plasma membrane"/>
    <property type="evidence" value="ECO:0007669"/>
    <property type="project" value="UniProtKB-SubCell"/>
</dbReference>
<keyword evidence="7" id="KW-0249">Electron transport</keyword>
<feature type="non-terminal residue" evidence="14">
    <location>
        <position position="1"/>
    </location>
</feature>
<keyword evidence="9" id="KW-0408">Iron</keyword>
<comment type="caution">
    <text evidence="14">The sequence shown here is derived from an EMBL/GenBank/DDBJ whole genome shotgun (WGS) entry which is preliminary data.</text>
</comment>
<evidence type="ECO:0000256" key="6">
    <source>
        <dbReference type="ARBA" id="ARBA00022723"/>
    </source>
</evidence>
<sequence>GRGEGSGHGRGRGRGGEDGYEVFGDEGLLTLHVVLGVTILVLAALRLLWRVTTPLPPWAPTLRPYERVLATWTERALHLLTFAIPATGLWLVLAGDEGAVGPHVATHIAFVVALTLHVGLVLKHQLLDRDRLLSRML</sequence>
<evidence type="ECO:0000259" key="13">
    <source>
        <dbReference type="Pfam" id="PF01292"/>
    </source>
</evidence>
<evidence type="ECO:0000256" key="9">
    <source>
        <dbReference type="ARBA" id="ARBA00023004"/>
    </source>
</evidence>
<keyword evidence="10 12" id="KW-0472">Membrane</keyword>
<dbReference type="GO" id="GO:0046872">
    <property type="term" value="F:metal ion binding"/>
    <property type="evidence" value="ECO:0007669"/>
    <property type="project" value="UniProtKB-KW"/>
</dbReference>
<dbReference type="GO" id="GO:0022904">
    <property type="term" value="P:respiratory electron transport chain"/>
    <property type="evidence" value="ECO:0007669"/>
    <property type="project" value="InterPro"/>
</dbReference>
<dbReference type="InterPro" id="IPR052168">
    <property type="entry name" value="Cytochrome_b561_oxidase"/>
</dbReference>
<evidence type="ECO:0000256" key="12">
    <source>
        <dbReference type="SAM" id="Phobius"/>
    </source>
</evidence>
<keyword evidence="8 12" id="KW-1133">Transmembrane helix</keyword>
<evidence type="ECO:0000313" key="14">
    <source>
        <dbReference type="EMBL" id="NGO80940.1"/>
    </source>
</evidence>
<evidence type="ECO:0000256" key="7">
    <source>
        <dbReference type="ARBA" id="ARBA00022982"/>
    </source>
</evidence>
<keyword evidence="3" id="KW-1003">Cell membrane</keyword>
<dbReference type="GO" id="GO:0020037">
    <property type="term" value="F:heme binding"/>
    <property type="evidence" value="ECO:0007669"/>
    <property type="project" value="TreeGrafter"/>
</dbReference>
<name>A0A6G4XVZ0_9ACTN</name>
<evidence type="ECO:0000256" key="5">
    <source>
        <dbReference type="ARBA" id="ARBA00022692"/>
    </source>
</evidence>
<evidence type="ECO:0000256" key="1">
    <source>
        <dbReference type="ARBA" id="ARBA00004651"/>
    </source>
</evidence>
<gene>
    <name evidence="14" type="ORF">G6045_35565</name>
</gene>
<accession>A0A6G4XVZ0</accession>
<feature type="domain" description="Cytochrome b561 bacterial/Ni-hydrogenase" evidence="13">
    <location>
        <begin position="24"/>
        <end position="137"/>
    </location>
</feature>
<evidence type="ECO:0000256" key="8">
    <source>
        <dbReference type="ARBA" id="ARBA00022989"/>
    </source>
</evidence>
<dbReference type="SUPFAM" id="SSF81342">
    <property type="entry name" value="Transmembrane di-heme cytochromes"/>
    <property type="match status" value="1"/>
</dbReference>
<comment type="similarity">
    <text evidence="11">Belongs to the cytochrome b561 family.</text>
</comment>
<keyword evidence="4" id="KW-0349">Heme</keyword>
<proteinExistence type="inferred from homology"/>
<evidence type="ECO:0000256" key="2">
    <source>
        <dbReference type="ARBA" id="ARBA00022448"/>
    </source>
</evidence>
<dbReference type="RefSeq" id="WP_206344620.1">
    <property type="nucleotide sequence ID" value="NZ_JAAKZW010000265.1"/>
</dbReference>
<dbReference type="Proteomes" id="UP000481109">
    <property type="component" value="Unassembled WGS sequence"/>
</dbReference>
<evidence type="ECO:0000256" key="4">
    <source>
        <dbReference type="ARBA" id="ARBA00022617"/>
    </source>
</evidence>
<reference evidence="14 15" key="1">
    <citation type="submission" date="2020-02" db="EMBL/GenBank/DDBJ databases">
        <title>Whole-genome analyses of novel actinobacteria.</title>
        <authorList>
            <person name="Sahin N."/>
            <person name="Tokatli A."/>
        </authorList>
    </citation>
    <scope>NUCLEOTIDE SEQUENCE [LARGE SCALE GENOMIC DNA]</scope>
    <source>
        <strain evidence="14 15">YC504</strain>
    </source>
</reference>
<dbReference type="GO" id="GO:0009055">
    <property type="term" value="F:electron transfer activity"/>
    <property type="evidence" value="ECO:0007669"/>
    <property type="project" value="InterPro"/>
</dbReference>
<feature type="transmembrane region" description="Helical" evidence="12">
    <location>
        <begin position="76"/>
        <end position="94"/>
    </location>
</feature>
<dbReference type="PANTHER" id="PTHR30529">
    <property type="entry name" value="CYTOCHROME B561"/>
    <property type="match status" value="1"/>
</dbReference>
<keyword evidence="5 12" id="KW-0812">Transmembrane</keyword>